<evidence type="ECO:0000256" key="1">
    <source>
        <dbReference type="SAM" id="MobiDB-lite"/>
    </source>
</evidence>
<reference evidence="2" key="1">
    <citation type="submission" date="2015-06" db="UniProtKB">
        <authorList>
            <consortium name="EnsemblPlants"/>
        </authorList>
    </citation>
    <scope>IDENTIFICATION</scope>
</reference>
<reference evidence="2 3" key="2">
    <citation type="submission" date="2018-04" db="EMBL/GenBank/DDBJ databases">
        <title>OglaRS2 (Oryza glaberrima Reference Sequence Version 2).</title>
        <authorList>
            <person name="Zhang J."/>
            <person name="Kudrna D."/>
            <person name="Lee S."/>
            <person name="Talag J."/>
            <person name="Rajasekar S."/>
            <person name="Wing R.A."/>
        </authorList>
    </citation>
    <scope>NUCLEOTIDE SEQUENCE [LARGE SCALE GENOMIC DNA]</scope>
    <source>
        <strain evidence="2 3">cv. IRGC 96717</strain>
    </source>
</reference>
<sequence>PARRQQHPSSDLTSEHAVKEDVVRRLKLLSAKGAGRVAINAALLEEISRPTALLKCKPEEEFALSRALRVPEKIGTSKGVLVKEERLVRRMRQVALVTRPTPDKMIPDTRRKLNVEYRIPNKEKLGDDRDSEDAANVRNPGVVC</sequence>
<dbReference type="Gramene" id="ORGLA12G0173600.1">
    <property type="protein sequence ID" value="ORGLA12G0173600.1"/>
    <property type="gene ID" value="ORGLA12G0173600"/>
</dbReference>
<name>I1R880_ORYGL</name>
<evidence type="ECO:0000313" key="3">
    <source>
        <dbReference type="Proteomes" id="UP000007306"/>
    </source>
</evidence>
<organism evidence="2 3">
    <name type="scientific">Oryza glaberrima</name>
    <name type="common">African rice</name>
    <dbReference type="NCBI Taxonomy" id="4538"/>
    <lineage>
        <taxon>Eukaryota</taxon>
        <taxon>Viridiplantae</taxon>
        <taxon>Streptophyta</taxon>
        <taxon>Embryophyta</taxon>
        <taxon>Tracheophyta</taxon>
        <taxon>Spermatophyta</taxon>
        <taxon>Magnoliopsida</taxon>
        <taxon>Liliopsida</taxon>
        <taxon>Poales</taxon>
        <taxon>Poaceae</taxon>
        <taxon>BOP clade</taxon>
        <taxon>Oryzoideae</taxon>
        <taxon>Oryzeae</taxon>
        <taxon>Oryzinae</taxon>
        <taxon>Oryza</taxon>
    </lineage>
</organism>
<dbReference type="Proteomes" id="UP000007306">
    <property type="component" value="Chromosome 12"/>
</dbReference>
<feature type="region of interest" description="Disordered" evidence="1">
    <location>
        <begin position="121"/>
        <end position="140"/>
    </location>
</feature>
<evidence type="ECO:0000313" key="2">
    <source>
        <dbReference type="EnsemblPlants" id="ORGLA12G0173600.1"/>
    </source>
</evidence>
<protein>
    <submittedName>
        <fullName evidence="2">Uncharacterized protein</fullName>
    </submittedName>
</protein>
<dbReference type="HOGENOM" id="CLU_1922478_0_0_1"/>
<dbReference type="AlphaFoldDB" id="I1R880"/>
<accession>I1R880</accession>
<keyword evidence="3" id="KW-1185">Reference proteome</keyword>
<dbReference type="EnsemblPlants" id="ORGLA12G0173600.1">
    <property type="protein sequence ID" value="ORGLA12G0173600.1"/>
    <property type="gene ID" value="ORGLA12G0173600"/>
</dbReference>
<proteinExistence type="predicted"/>